<evidence type="ECO:0000256" key="1">
    <source>
        <dbReference type="SAM" id="MobiDB-lite"/>
    </source>
</evidence>
<dbReference type="AlphaFoldDB" id="A0A151GRF3"/>
<keyword evidence="3" id="KW-1185">Reference proteome</keyword>
<accession>A0A151GRF3</accession>
<feature type="compositionally biased region" description="Polar residues" evidence="1">
    <location>
        <begin position="276"/>
        <end position="287"/>
    </location>
</feature>
<evidence type="ECO:0000313" key="3">
    <source>
        <dbReference type="Proteomes" id="UP000076580"/>
    </source>
</evidence>
<dbReference type="Proteomes" id="UP000076580">
    <property type="component" value="Chromosome 01"/>
</dbReference>
<evidence type="ECO:0000313" key="2">
    <source>
        <dbReference type="EMBL" id="KYK59697.1"/>
    </source>
</evidence>
<feature type="region of interest" description="Disordered" evidence="1">
    <location>
        <begin position="1"/>
        <end position="33"/>
    </location>
</feature>
<feature type="region of interest" description="Disordered" evidence="1">
    <location>
        <begin position="240"/>
        <end position="304"/>
    </location>
</feature>
<sequence length="304" mass="32909">MLRKRAGARCAHAGSSGRLQTRPGGSSCRPKISGPSDFCHLQSVAPPARKESHLPSHSQGHVLLQQNYFQPLELSIHAPAKADSSALVPPDSPRAVPKNSLACLDPWADQVHDLVRRRSQSSMSFHIPRRLVPGSTALARQEGAAVAPAKPLKHEDRFRLRTPPEIEAIKERVASAMIEMELLQKRIEHVSECQSRSAHSIVRMRPAVVDRSGSGACHHPSLAAGRALVFSATQRWLRTTTDGAGTPRMADHRPDKDAGQQSLHLEQARAPVSGRQHPSSRPASSDDATAAAQEEVISLSLSHA</sequence>
<dbReference type="STRING" id="98403.A0A151GRF3"/>
<name>A0A151GRF3_DRECN</name>
<feature type="compositionally biased region" description="Basic and acidic residues" evidence="1">
    <location>
        <begin position="249"/>
        <end position="258"/>
    </location>
</feature>
<dbReference type="GeneID" id="63713474"/>
<gene>
    <name evidence="2" type="ORF">DCS_00831</name>
</gene>
<dbReference type="RefSeq" id="XP_040659049.1">
    <property type="nucleotide sequence ID" value="XM_040798166.1"/>
</dbReference>
<dbReference type="InParanoid" id="A0A151GRF3"/>
<dbReference type="EMBL" id="LAYC01000001">
    <property type="protein sequence ID" value="KYK59697.1"/>
    <property type="molecule type" value="Genomic_DNA"/>
</dbReference>
<protein>
    <submittedName>
        <fullName evidence="2">Uncharacterized protein</fullName>
    </submittedName>
</protein>
<comment type="caution">
    <text evidence="2">The sequence shown here is derived from an EMBL/GenBank/DDBJ whole genome shotgun (WGS) entry which is preliminary data.</text>
</comment>
<organism evidence="2 3">
    <name type="scientific">Drechmeria coniospora</name>
    <name type="common">Nematophagous fungus</name>
    <name type="synonym">Meria coniospora</name>
    <dbReference type="NCBI Taxonomy" id="98403"/>
    <lineage>
        <taxon>Eukaryota</taxon>
        <taxon>Fungi</taxon>
        <taxon>Dikarya</taxon>
        <taxon>Ascomycota</taxon>
        <taxon>Pezizomycotina</taxon>
        <taxon>Sordariomycetes</taxon>
        <taxon>Hypocreomycetidae</taxon>
        <taxon>Hypocreales</taxon>
        <taxon>Ophiocordycipitaceae</taxon>
        <taxon>Drechmeria</taxon>
    </lineage>
</organism>
<reference evidence="2 3" key="1">
    <citation type="journal article" date="2016" name="Sci. Rep.">
        <title>Insights into Adaptations to a Near-Obligate Nematode Endoparasitic Lifestyle from the Finished Genome of Drechmeria coniospora.</title>
        <authorList>
            <person name="Zhang L."/>
            <person name="Zhou Z."/>
            <person name="Guo Q."/>
            <person name="Fokkens L."/>
            <person name="Miskei M."/>
            <person name="Pocsi I."/>
            <person name="Zhang W."/>
            <person name="Chen M."/>
            <person name="Wang L."/>
            <person name="Sun Y."/>
            <person name="Donzelli B.G."/>
            <person name="Gibson D.M."/>
            <person name="Nelson D.R."/>
            <person name="Luo J.G."/>
            <person name="Rep M."/>
            <person name="Liu H."/>
            <person name="Yang S."/>
            <person name="Wang J."/>
            <person name="Krasnoff S.B."/>
            <person name="Xu Y."/>
            <person name="Molnar I."/>
            <person name="Lin M."/>
        </authorList>
    </citation>
    <scope>NUCLEOTIDE SEQUENCE [LARGE SCALE GENOMIC DNA]</scope>
    <source>
        <strain evidence="2 3">ARSEF 6962</strain>
    </source>
</reference>
<proteinExistence type="predicted"/>